<evidence type="ECO:0000313" key="3">
    <source>
        <dbReference type="EMBL" id="SDG84642.1"/>
    </source>
</evidence>
<name>A0A1G7XKA3_9ACTN</name>
<evidence type="ECO:0000259" key="2">
    <source>
        <dbReference type="SMART" id="SM00422"/>
    </source>
</evidence>
<proteinExistence type="predicted"/>
<keyword evidence="4" id="KW-1185">Reference proteome</keyword>
<gene>
    <name evidence="3" type="ORF">SAMN05421505_108231</name>
</gene>
<evidence type="ECO:0000313" key="4">
    <source>
        <dbReference type="Proteomes" id="UP000198923"/>
    </source>
</evidence>
<dbReference type="GO" id="GO:0003677">
    <property type="term" value="F:DNA binding"/>
    <property type="evidence" value="ECO:0007669"/>
    <property type="project" value="InterPro"/>
</dbReference>
<evidence type="ECO:0000256" key="1">
    <source>
        <dbReference type="SAM" id="MobiDB-lite"/>
    </source>
</evidence>
<dbReference type="STRING" id="504805.SAMN05421505_108231"/>
<dbReference type="RefSeq" id="WP_245690988.1">
    <property type="nucleotide sequence ID" value="NZ_FNCN01000008.1"/>
</dbReference>
<dbReference type="GO" id="GO:0006355">
    <property type="term" value="P:regulation of DNA-templated transcription"/>
    <property type="evidence" value="ECO:0007669"/>
    <property type="project" value="InterPro"/>
</dbReference>
<accession>A0A1G7XKA3</accession>
<dbReference type="EMBL" id="FNCN01000008">
    <property type="protein sequence ID" value="SDG84642.1"/>
    <property type="molecule type" value="Genomic_DNA"/>
</dbReference>
<reference evidence="3 4" key="1">
    <citation type="submission" date="2016-10" db="EMBL/GenBank/DDBJ databases">
        <authorList>
            <person name="de Groot N.N."/>
        </authorList>
    </citation>
    <scope>NUCLEOTIDE SEQUENCE [LARGE SCALE GENOMIC DNA]</scope>
    <source>
        <strain evidence="3 4">CPCC 201354</strain>
    </source>
</reference>
<dbReference type="SMART" id="SM00422">
    <property type="entry name" value="HTH_MERR"/>
    <property type="match status" value="1"/>
</dbReference>
<dbReference type="AlphaFoldDB" id="A0A1G7XKA3"/>
<dbReference type="Proteomes" id="UP000198923">
    <property type="component" value="Unassembled WGS sequence"/>
</dbReference>
<dbReference type="Pfam" id="PF13411">
    <property type="entry name" value="MerR_1"/>
    <property type="match status" value="1"/>
</dbReference>
<dbReference type="InterPro" id="IPR000551">
    <property type="entry name" value="MerR-type_HTH_dom"/>
</dbReference>
<dbReference type="SUPFAM" id="SSF46955">
    <property type="entry name" value="Putative DNA-binding domain"/>
    <property type="match status" value="1"/>
</dbReference>
<protein>
    <submittedName>
        <fullName evidence="3">MerR HTH family regulatory protein</fullName>
    </submittedName>
</protein>
<dbReference type="InterPro" id="IPR009061">
    <property type="entry name" value="DNA-bd_dom_put_sf"/>
</dbReference>
<organism evidence="3 4">
    <name type="scientific">Sinosporangium album</name>
    <dbReference type="NCBI Taxonomy" id="504805"/>
    <lineage>
        <taxon>Bacteria</taxon>
        <taxon>Bacillati</taxon>
        <taxon>Actinomycetota</taxon>
        <taxon>Actinomycetes</taxon>
        <taxon>Streptosporangiales</taxon>
        <taxon>Streptosporangiaceae</taxon>
        <taxon>Sinosporangium</taxon>
    </lineage>
</organism>
<feature type="compositionally biased region" description="Low complexity" evidence="1">
    <location>
        <begin position="142"/>
        <end position="194"/>
    </location>
</feature>
<feature type="region of interest" description="Disordered" evidence="1">
    <location>
        <begin position="101"/>
        <end position="204"/>
    </location>
</feature>
<feature type="compositionally biased region" description="Basic and acidic residues" evidence="1">
    <location>
        <begin position="122"/>
        <end position="131"/>
    </location>
</feature>
<feature type="domain" description="HTH merR-type" evidence="2">
    <location>
        <begin position="5"/>
        <end position="91"/>
    </location>
</feature>
<sequence length="281" mass="29019">MSETLTIAELAERASRVLRDGAPGANGRVREVPSERLIRWYTTIGLVDPPLTRRGRVARYGRRHLLQVVAVKRLQADGLSIADIQVRLTGATDAALEEVARLPAAPGPSTANAETPETPETPETRPPERFWARSPAARRAEQPSAQGPAQSPAQGPAQGTAQSPAQGPAQGTAQSPAQSAAQSPAQGPAQGAEPPVRPSATPVHGVRLAPGVTLLLDGAARGLAPGDLAAVSTAAAPLLAALRDLGLAPAGVPPYNPYTAHTTPPDMPEEPDETPSEGSTR</sequence>
<dbReference type="Gene3D" id="1.10.1660.10">
    <property type="match status" value="1"/>
</dbReference>
<feature type="region of interest" description="Disordered" evidence="1">
    <location>
        <begin position="247"/>
        <end position="281"/>
    </location>
</feature>